<dbReference type="Proteomes" id="UP000091857">
    <property type="component" value="Chromosome 3"/>
</dbReference>
<name>A0ACB7HYR5_MANES</name>
<organism evidence="1 2">
    <name type="scientific">Manihot esculenta</name>
    <name type="common">Cassava</name>
    <name type="synonym">Jatropha manihot</name>
    <dbReference type="NCBI Taxonomy" id="3983"/>
    <lineage>
        <taxon>Eukaryota</taxon>
        <taxon>Viridiplantae</taxon>
        <taxon>Streptophyta</taxon>
        <taxon>Embryophyta</taxon>
        <taxon>Tracheophyta</taxon>
        <taxon>Spermatophyta</taxon>
        <taxon>Magnoliopsida</taxon>
        <taxon>eudicotyledons</taxon>
        <taxon>Gunneridae</taxon>
        <taxon>Pentapetalae</taxon>
        <taxon>rosids</taxon>
        <taxon>fabids</taxon>
        <taxon>Malpighiales</taxon>
        <taxon>Euphorbiaceae</taxon>
        <taxon>Crotonoideae</taxon>
        <taxon>Manihoteae</taxon>
        <taxon>Manihot</taxon>
    </lineage>
</organism>
<proteinExistence type="predicted"/>
<evidence type="ECO:0000313" key="1">
    <source>
        <dbReference type="EMBL" id="KAG8657261.1"/>
    </source>
</evidence>
<gene>
    <name evidence="1" type="ORF">MANES_03G056201v8</name>
</gene>
<dbReference type="EMBL" id="CM004389">
    <property type="protein sequence ID" value="KAG8657261.1"/>
    <property type="molecule type" value="Genomic_DNA"/>
</dbReference>
<accession>A0ACB7HYR5</accession>
<comment type="caution">
    <text evidence="1">The sequence shown here is derived from an EMBL/GenBank/DDBJ whole genome shotgun (WGS) entry which is preliminary data.</text>
</comment>
<keyword evidence="2" id="KW-1185">Reference proteome</keyword>
<protein>
    <submittedName>
        <fullName evidence="1">Uncharacterized protein</fullName>
    </submittedName>
</protein>
<reference evidence="2" key="1">
    <citation type="journal article" date="2016" name="Nat. Biotechnol.">
        <title>Sequencing wild and cultivated cassava and related species reveals extensive interspecific hybridization and genetic diversity.</title>
        <authorList>
            <person name="Bredeson J.V."/>
            <person name="Lyons J.B."/>
            <person name="Prochnik S.E."/>
            <person name="Wu G.A."/>
            <person name="Ha C.M."/>
            <person name="Edsinger-Gonzales E."/>
            <person name="Grimwood J."/>
            <person name="Schmutz J."/>
            <person name="Rabbi I.Y."/>
            <person name="Egesi C."/>
            <person name="Nauluvula P."/>
            <person name="Lebot V."/>
            <person name="Ndunguru J."/>
            <person name="Mkamilo G."/>
            <person name="Bart R.S."/>
            <person name="Setter T.L."/>
            <person name="Gleadow R.M."/>
            <person name="Kulakow P."/>
            <person name="Ferguson M.E."/>
            <person name="Rounsley S."/>
            <person name="Rokhsar D.S."/>
        </authorList>
    </citation>
    <scope>NUCLEOTIDE SEQUENCE [LARGE SCALE GENOMIC DNA]</scope>
    <source>
        <strain evidence="2">cv. AM560-2</strain>
    </source>
</reference>
<sequence>MDKIRVELSSSSISVDLLYEEAVSMTTSGLLPMSNAPSSRVTWFSLIGLGSLFRLSYRYLRNLALSSMCIIIVKAGVWMEMALEVAISLFLIP</sequence>
<evidence type="ECO:0000313" key="2">
    <source>
        <dbReference type="Proteomes" id="UP000091857"/>
    </source>
</evidence>